<keyword evidence="3" id="KW-1185">Reference proteome</keyword>
<dbReference type="Proteomes" id="UP000593571">
    <property type="component" value="Unassembled WGS sequence"/>
</dbReference>
<sequence>MPGSVVCTACLLLWVCLRILAQISLRGAPELVFPCQEHLLCCPAVGGKGSRGTLPTLGWARLLSREQRDHLRVMTEHAWLRAVVIPETASVLLGPIRRKEATPLQLGVCDWPIPASREPGRLAPLHAYSLGGI</sequence>
<organism evidence="2 3">
    <name type="scientific">Rousettus aegyptiacus</name>
    <name type="common">Egyptian fruit bat</name>
    <name type="synonym">Pteropus aegyptiacus</name>
    <dbReference type="NCBI Taxonomy" id="9407"/>
    <lineage>
        <taxon>Eukaryota</taxon>
        <taxon>Metazoa</taxon>
        <taxon>Chordata</taxon>
        <taxon>Craniata</taxon>
        <taxon>Vertebrata</taxon>
        <taxon>Euteleostomi</taxon>
        <taxon>Mammalia</taxon>
        <taxon>Eutheria</taxon>
        <taxon>Laurasiatheria</taxon>
        <taxon>Chiroptera</taxon>
        <taxon>Yinpterochiroptera</taxon>
        <taxon>Pteropodoidea</taxon>
        <taxon>Pteropodidae</taxon>
        <taxon>Rousettinae</taxon>
        <taxon>Rousettus</taxon>
    </lineage>
</organism>
<gene>
    <name evidence="2" type="ORF">HJG63_007827</name>
</gene>
<evidence type="ECO:0000256" key="1">
    <source>
        <dbReference type="SAM" id="SignalP"/>
    </source>
</evidence>
<evidence type="ECO:0000313" key="3">
    <source>
        <dbReference type="Proteomes" id="UP000593571"/>
    </source>
</evidence>
<dbReference type="EMBL" id="JACASE010000001">
    <property type="protein sequence ID" value="KAF6505951.1"/>
    <property type="molecule type" value="Genomic_DNA"/>
</dbReference>
<keyword evidence="1" id="KW-0732">Signal</keyword>
<dbReference type="AlphaFoldDB" id="A0A7J8KAZ0"/>
<proteinExistence type="predicted"/>
<protein>
    <submittedName>
        <fullName evidence="2">Uncharacterized protein</fullName>
    </submittedName>
</protein>
<evidence type="ECO:0000313" key="2">
    <source>
        <dbReference type="EMBL" id="KAF6505951.1"/>
    </source>
</evidence>
<feature type="chain" id="PRO_5029643130" evidence="1">
    <location>
        <begin position="22"/>
        <end position="133"/>
    </location>
</feature>
<comment type="caution">
    <text evidence="2">The sequence shown here is derived from an EMBL/GenBank/DDBJ whole genome shotgun (WGS) entry which is preliminary data.</text>
</comment>
<accession>A0A7J8KAZ0</accession>
<reference evidence="2 3" key="1">
    <citation type="journal article" date="2020" name="Nature">
        <title>Six reference-quality genomes reveal evolution of bat adaptations.</title>
        <authorList>
            <person name="Jebb D."/>
            <person name="Huang Z."/>
            <person name="Pippel M."/>
            <person name="Hughes G.M."/>
            <person name="Lavrichenko K."/>
            <person name="Devanna P."/>
            <person name="Winkler S."/>
            <person name="Jermiin L.S."/>
            <person name="Skirmuntt E.C."/>
            <person name="Katzourakis A."/>
            <person name="Burkitt-Gray L."/>
            <person name="Ray D.A."/>
            <person name="Sullivan K.A.M."/>
            <person name="Roscito J.G."/>
            <person name="Kirilenko B.M."/>
            <person name="Davalos L.M."/>
            <person name="Corthals A.P."/>
            <person name="Power M.L."/>
            <person name="Jones G."/>
            <person name="Ransome R.D."/>
            <person name="Dechmann D.K.N."/>
            <person name="Locatelli A.G."/>
            <person name="Puechmaille S.J."/>
            <person name="Fedrigo O."/>
            <person name="Jarvis E.D."/>
            <person name="Hiller M."/>
            <person name="Vernes S.C."/>
            <person name="Myers E.W."/>
            <person name="Teeling E.C."/>
        </authorList>
    </citation>
    <scope>NUCLEOTIDE SEQUENCE [LARGE SCALE GENOMIC DNA]</scope>
    <source>
        <strain evidence="2">MRouAeg1</strain>
        <tissue evidence="2">Muscle</tissue>
    </source>
</reference>
<feature type="signal peptide" evidence="1">
    <location>
        <begin position="1"/>
        <end position="21"/>
    </location>
</feature>
<name>A0A7J8KAZ0_ROUAE</name>